<accession>A0ABD2CTD4</accession>
<evidence type="ECO:0000256" key="1">
    <source>
        <dbReference type="SAM" id="MobiDB-lite"/>
    </source>
</evidence>
<organism evidence="2 3">
    <name type="scientific">Vespula maculifrons</name>
    <name type="common">Eastern yellow jacket</name>
    <name type="synonym">Wasp</name>
    <dbReference type="NCBI Taxonomy" id="7453"/>
    <lineage>
        <taxon>Eukaryota</taxon>
        <taxon>Metazoa</taxon>
        <taxon>Ecdysozoa</taxon>
        <taxon>Arthropoda</taxon>
        <taxon>Hexapoda</taxon>
        <taxon>Insecta</taxon>
        <taxon>Pterygota</taxon>
        <taxon>Neoptera</taxon>
        <taxon>Endopterygota</taxon>
        <taxon>Hymenoptera</taxon>
        <taxon>Apocrita</taxon>
        <taxon>Aculeata</taxon>
        <taxon>Vespoidea</taxon>
        <taxon>Vespidae</taxon>
        <taxon>Vespinae</taxon>
        <taxon>Vespula</taxon>
    </lineage>
</organism>
<keyword evidence="3" id="KW-1185">Reference proteome</keyword>
<proteinExistence type="predicted"/>
<dbReference type="AlphaFoldDB" id="A0ABD2CTD4"/>
<sequence>MLEDVVERSPSGHSKDLPQSLSMTRRTNATTHRLCSIFYPCYLSDVLFCARSITDILYLKGFAERKNSEDVVELSRQHDDHQTRLESLRELRWPTLIQFIGENTNDEVSCFYSALYIDSMKNKYNKRIDATEEILYS</sequence>
<reference evidence="2 3" key="1">
    <citation type="journal article" date="2024" name="Ann. Entomol. Soc. Am.">
        <title>Genomic analyses of the southern and eastern yellowjacket wasps (Hymenoptera: Vespidae) reveal evolutionary signatures of social life.</title>
        <authorList>
            <person name="Catto M.A."/>
            <person name="Caine P.B."/>
            <person name="Orr S.E."/>
            <person name="Hunt B.G."/>
            <person name="Goodisman M.A.D."/>
        </authorList>
    </citation>
    <scope>NUCLEOTIDE SEQUENCE [LARGE SCALE GENOMIC DNA]</scope>
    <source>
        <strain evidence="2">232</strain>
        <tissue evidence="2">Head and thorax</tissue>
    </source>
</reference>
<gene>
    <name evidence="2" type="ORF">V1477_003839</name>
</gene>
<comment type="caution">
    <text evidence="2">The sequence shown here is derived from an EMBL/GenBank/DDBJ whole genome shotgun (WGS) entry which is preliminary data.</text>
</comment>
<feature type="region of interest" description="Disordered" evidence="1">
    <location>
        <begin position="1"/>
        <end position="22"/>
    </location>
</feature>
<dbReference type="EMBL" id="JAYRBN010000034">
    <property type="protein sequence ID" value="KAL2747944.1"/>
    <property type="molecule type" value="Genomic_DNA"/>
</dbReference>
<protein>
    <submittedName>
        <fullName evidence="2">Uncharacterized protein</fullName>
    </submittedName>
</protein>
<evidence type="ECO:0000313" key="3">
    <source>
        <dbReference type="Proteomes" id="UP001607303"/>
    </source>
</evidence>
<evidence type="ECO:0000313" key="2">
    <source>
        <dbReference type="EMBL" id="KAL2747944.1"/>
    </source>
</evidence>
<name>A0ABD2CTD4_VESMC</name>
<dbReference type="Proteomes" id="UP001607303">
    <property type="component" value="Unassembled WGS sequence"/>
</dbReference>